<dbReference type="AlphaFoldDB" id="A0A6D2IF30"/>
<evidence type="ECO:0000313" key="4">
    <source>
        <dbReference type="Proteomes" id="UP000467841"/>
    </source>
</evidence>
<dbReference type="PROSITE" id="PS50878">
    <property type="entry name" value="RT_POL"/>
    <property type="match status" value="1"/>
</dbReference>
<dbReference type="InterPro" id="IPR044730">
    <property type="entry name" value="RNase_H-like_dom_plant"/>
</dbReference>
<sequence>MPIDFTSVLEHMTQRVTSHDNAALTRPATEAEVHPEKAPRPDGMTALFFQRSWHIIKNDILELVNNFLTAGTLDERLNMTHICLIPKTGRPTKMTELRPISLCNVGYKIISKVLCQRLKILLPSLISETQSAFVPGRLISDNILIAQEMFHGLRTNKACKGKYMAVKTDMSKAYDRVEWSFIEALMTKIGFSEQWISRVMKCITSVKYKVLLNGQPKGTIVPHRGVRQGDPLSPYIFILCTEVLIANVKKAEELKRITGLKVARASPAVSHLLFADDSLFFCRANVDESRVLLQILKDYENTSGQQINFGKILPNFGGVGNYLGIPESIGGAKTKIFSFLIDRQQRINGWNSKWLSKGGKEVLIKSVVSAMPMHVMSCFRLPKGITNKLSSAVSNFWWSNNGQTRGMHWLAWKKLCRYKNDGGLGFRVIEDFNTALLAKQLWRLIDFPESLFARVFKGRYYRKSNPLDPIRSYSASYGWQSIVSARPLVQKGLIKRVGSGTSILVWDDPWITASSPRPANGPGINYYPHLRVSELINSSTSTWNLPLLNQLVDNTDVPLIMGIPTSHVTRPDSLGWFFTKSGRYTVKSGYMVAQQASEDANPVFFGPDTRRLQVDGAWKESESRAGLGWYYFNTNTPGKLVGGCNLRRGISPLQAELQALIWAMQMLRTRKLRMVFQTDCSDVVKMVSKSEKWPAFSLLLDEVDRCKERLISFIIMKIPRTENTKADKLARNARDLPTDVYYVTSVSPVWIPELF</sequence>
<dbReference type="CDD" id="cd01650">
    <property type="entry name" value="RT_nLTR_like"/>
    <property type="match status" value="1"/>
</dbReference>
<evidence type="ECO:0000256" key="1">
    <source>
        <dbReference type="SAM" id="MobiDB-lite"/>
    </source>
</evidence>
<reference evidence="3" key="1">
    <citation type="submission" date="2020-01" db="EMBL/GenBank/DDBJ databases">
        <authorList>
            <person name="Mishra B."/>
        </authorList>
    </citation>
    <scope>NUCLEOTIDE SEQUENCE [LARGE SCALE GENOMIC DNA]</scope>
</reference>
<protein>
    <recommendedName>
        <fullName evidence="2">Reverse transcriptase domain-containing protein</fullName>
    </recommendedName>
</protein>
<keyword evidence="4" id="KW-1185">Reference proteome</keyword>
<dbReference type="Gene3D" id="3.30.420.10">
    <property type="entry name" value="Ribonuclease H-like superfamily/Ribonuclease H"/>
    <property type="match status" value="1"/>
</dbReference>
<dbReference type="PANTHER" id="PTHR33116">
    <property type="entry name" value="REVERSE TRANSCRIPTASE ZINC-BINDING DOMAIN-CONTAINING PROTEIN-RELATED-RELATED"/>
    <property type="match status" value="1"/>
</dbReference>
<feature type="compositionally biased region" description="Basic and acidic residues" evidence="1">
    <location>
        <begin position="29"/>
        <end position="39"/>
    </location>
</feature>
<evidence type="ECO:0000259" key="2">
    <source>
        <dbReference type="PROSITE" id="PS50878"/>
    </source>
</evidence>
<dbReference type="EMBL" id="CACVBM020000832">
    <property type="protein sequence ID" value="CAA7023822.1"/>
    <property type="molecule type" value="Genomic_DNA"/>
</dbReference>
<dbReference type="InterPro" id="IPR000477">
    <property type="entry name" value="RT_dom"/>
</dbReference>
<organism evidence="3 4">
    <name type="scientific">Microthlaspi erraticum</name>
    <dbReference type="NCBI Taxonomy" id="1685480"/>
    <lineage>
        <taxon>Eukaryota</taxon>
        <taxon>Viridiplantae</taxon>
        <taxon>Streptophyta</taxon>
        <taxon>Embryophyta</taxon>
        <taxon>Tracheophyta</taxon>
        <taxon>Spermatophyta</taxon>
        <taxon>Magnoliopsida</taxon>
        <taxon>eudicotyledons</taxon>
        <taxon>Gunneridae</taxon>
        <taxon>Pentapetalae</taxon>
        <taxon>rosids</taxon>
        <taxon>malvids</taxon>
        <taxon>Brassicales</taxon>
        <taxon>Brassicaceae</taxon>
        <taxon>Coluteocarpeae</taxon>
        <taxon>Microthlaspi</taxon>
    </lineage>
</organism>
<proteinExistence type="predicted"/>
<dbReference type="GO" id="GO:0003676">
    <property type="term" value="F:nucleic acid binding"/>
    <property type="evidence" value="ECO:0007669"/>
    <property type="project" value="InterPro"/>
</dbReference>
<dbReference type="InterPro" id="IPR043502">
    <property type="entry name" value="DNA/RNA_pol_sf"/>
</dbReference>
<comment type="caution">
    <text evidence="3">The sequence shown here is derived from an EMBL/GenBank/DDBJ whole genome shotgun (WGS) entry which is preliminary data.</text>
</comment>
<dbReference type="OrthoDB" id="1088220at2759"/>
<dbReference type="InterPro" id="IPR002156">
    <property type="entry name" value="RNaseH_domain"/>
</dbReference>
<dbReference type="Pfam" id="PF00078">
    <property type="entry name" value="RVT_1"/>
    <property type="match status" value="1"/>
</dbReference>
<dbReference type="GO" id="GO:0004523">
    <property type="term" value="F:RNA-DNA hybrid ribonuclease activity"/>
    <property type="evidence" value="ECO:0007669"/>
    <property type="project" value="InterPro"/>
</dbReference>
<dbReference type="PANTHER" id="PTHR33116:SF86">
    <property type="entry name" value="REVERSE TRANSCRIPTASE DOMAIN-CONTAINING PROTEIN"/>
    <property type="match status" value="1"/>
</dbReference>
<accession>A0A6D2IF30</accession>
<dbReference type="SUPFAM" id="SSF56672">
    <property type="entry name" value="DNA/RNA polymerases"/>
    <property type="match status" value="1"/>
</dbReference>
<dbReference type="Proteomes" id="UP000467841">
    <property type="component" value="Unassembled WGS sequence"/>
</dbReference>
<dbReference type="CDD" id="cd06222">
    <property type="entry name" value="RNase_H_like"/>
    <property type="match status" value="1"/>
</dbReference>
<feature type="domain" description="Reverse transcriptase" evidence="2">
    <location>
        <begin position="66"/>
        <end position="327"/>
    </location>
</feature>
<dbReference type="SUPFAM" id="SSF53098">
    <property type="entry name" value="Ribonuclease H-like"/>
    <property type="match status" value="1"/>
</dbReference>
<gene>
    <name evidence="3" type="ORF">MERR_LOCUS11057</name>
</gene>
<evidence type="ECO:0000313" key="3">
    <source>
        <dbReference type="EMBL" id="CAA7023822.1"/>
    </source>
</evidence>
<dbReference type="InterPro" id="IPR012337">
    <property type="entry name" value="RNaseH-like_sf"/>
</dbReference>
<feature type="region of interest" description="Disordered" evidence="1">
    <location>
        <begin position="19"/>
        <end position="39"/>
    </location>
</feature>
<name>A0A6D2IF30_9BRAS</name>
<dbReference type="InterPro" id="IPR036397">
    <property type="entry name" value="RNaseH_sf"/>
</dbReference>
<dbReference type="Pfam" id="PF13456">
    <property type="entry name" value="RVT_3"/>
    <property type="match status" value="1"/>
</dbReference>